<dbReference type="SUPFAM" id="SSF55785">
    <property type="entry name" value="PYP-like sensor domain (PAS domain)"/>
    <property type="match status" value="1"/>
</dbReference>
<dbReference type="NCBIfam" id="TIGR00229">
    <property type="entry name" value="sensory_box"/>
    <property type="match status" value="1"/>
</dbReference>
<evidence type="ECO:0000256" key="4">
    <source>
        <dbReference type="ARBA" id="ARBA00022679"/>
    </source>
</evidence>
<feature type="domain" description="Histidine kinase" evidence="8">
    <location>
        <begin position="471"/>
        <end position="689"/>
    </location>
</feature>
<dbReference type="PANTHER" id="PTHR43047">
    <property type="entry name" value="TWO-COMPONENT HISTIDINE PROTEIN KINASE"/>
    <property type="match status" value="1"/>
</dbReference>
<keyword evidence="10" id="KW-0547">Nucleotide-binding</keyword>
<evidence type="ECO:0000313" key="10">
    <source>
        <dbReference type="EMBL" id="MFK7161030.1"/>
    </source>
</evidence>
<keyword evidence="11" id="KW-1185">Reference proteome</keyword>
<organism evidence="10 11">
    <name type="scientific">Marinospirillum alkalitolerans</name>
    <dbReference type="NCBI Taxonomy" id="3123374"/>
    <lineage>
        <taxon>Bacteria</taxon>
        <taxon>Pseudomonadati</taxon>
        <taxon>Pseudomonadota</taxon>
        <taxon>Gammaproteobacteria</taxon>
        <taxon>Oceanospirillales</taxon>
        <taxon>Oceanospirillaceae</taxon>
        <taxon>Marinospirillum</taxon>
    </lineage>
</organism>
<dbReference type="InterPro" id="IPR000014">
    <property type="entry name" value="PAS"/>
</dbReference>
<dbReference type="Proteomes" id="UP001621714">
    <property type="component" value="Unassembled WGS sequence"/>
</dbReference>
<dbReference type="InterPro" id="IPR013655">
    <property type="entry name" value="PAS_fold_3"/>
</dbReference>
<evidence type="ECO:0000256" key="6">
    <source>
        <dbReference type="SAM" id="Coils"/>
    </source>
</evidence>
<dbReference type="InterPro" id="IPR036097">
    <property type="entry name" value="HisK_dim/P_sf"/>
</dbReference>
<dbReference type="CDD" id="cd16922">
    <property type="entry name" value="HATPase_EvgS-ArcB-TorS-like"/>
    <property type="match status" value="1"/>
</dbReference>
<dbReference type="RefSeq" id="WP_405339316.1">
    <property type="nucleotide sequence ID" value="NZ_JBANFI010000004.1"/>
</dbReference>
<dbReference type="Gene3D" id="1.10.287.130">
    <property type="match status" value="1"/>
</dbReference>
<sequence>MHSKTPLSPRPRLHPLHKLIALVLLMLSLLMLGIGIDLRHTTQEIRAQSQHLADVIALQFDGDTARFTQLLDLVEARLTTEPTSPLHTQGCDARWEAELAQLIEHFRGVYAINYFDAQGQLLCSTQGQYSVTVQDRSHFIHLRDHATHHDGFTRPMQARTGDQEVVGQLRRLETPDGEFIGMLSLLTRLDYWRGQLALHEWQQPAQVYVLLDLINDQPEQLAALPLGRRGQAQTPPAWLAWSYQLISWPVLQSHWVAVLTSESALPHAPLRIQVHLEPEGILYNWAGNALAALFMALLIMLAALISYRKIQRSEEDARRLNTELERHQRLLSDGEALALIGGWEYQVATQKMYWTEGLYRLHDFTPDPEFDHIGQSLCCYRPEDQPRIQRAFQRCIEQGEAYDLTVPFTTYSGRTCWIRTKTAPLVESGRVVKVVGLVMDITEQKKAELHLQQALHQAEAANQAKSRFLSTITHELRTPMNAILGMAQLLRDIRPDHPQYADYVQTLLRSGQSLLRLLNDLLDLSKIEAGGLTLDLSEFVPAELLTETQQLYGPLAAQKGLDFTIHWWSDPALLLQGDGYRVRQMLHNLVNNALKFTSNGRIRCQGGLDEQGRLVFQVEDTGMGISADQQQRLFQPFTQLDDSMTRQFGGTGLGLSIVKRLCDLMQGQVTVHSQLGEGACFSLILPLKLLPGTREAASCTPTSIEADASALSLKTEHQARLPAEQLIAQISQLQQVLAEGHFDALELAQELELALQSTPWQTDYRAVYQWIHNFDFEAAQTALQRLLDHIRASHPVPPGEETACHCDT</sequence>
<keyword evidence="4" id="KW-0808">Transferase</keyword>
<feature type="transmembrane region" description="Helical" evidence="7">
    <location>
        <begin position="282"/>
        <end position="305"/>
    </location>
</feature>
<dbReference type="Pfam" id="PF02518">
    <property type="entry name" value="HATPase_c"/>
    <property type="match status" value="1"/>
</dbReference>
<dbReference type="InterPro" id="IPR004358">
    <property type="entry name" value="Sig_transdc_His_kin-like_C"/>
</dbReference>
<keyword evidence="7" id="KW-0472">Membrane</keyword>
<dbReference type="SUPFAM" id="SSF55874">
    <property type="entry name" value="ATPase domain of HSP90 chaperone/DNA topoisomerase II/histidine kinase"/>
    <property type="match status" value="1"/>
</dbReference>
<evidence type="ECO:0000256" key="3">
    <source>
        <dbReference type="ARBA" id="ARBA00022553"/>
    </source>
</evidence>
<dbReference type="GO" id="GO:0005524">
    <property type="term" value="F:ATP binding"/>
    <property type="evidence" value="ECO:0007669"/>
    <property type="project" value="UniProtKB-KW"/>
</dbReference>
<evidence type="ECO:0000256" key="2">
    <source>
        <dbReference type="ARBA" id="ARBA00012438"/>
    </source>
</evidence>
<dbReference type="SMART" id="SM00387">
    <property type="entry name" value="HATPase_c"/>
    <property type="match status" value="1"/>
</dbReference>
<dbReference type="PROSITE" id="PS50113">
    <property type="entry name" value="PAC"/>
    <property type="match status" value="1"/>
</dbReference>
<gene>
    <name evidence="10" type="ORF">V6U78_08280</name>
</gene>
<keyword evidence="6" id="KW-0175">Coiled coil</keyword>
<keyword evidence="7" id="KW-1133">Transmembrane helix</keyword>
<dbReference type="SUPFAM" id="SSF47384">
    <property type="entry name" value="Homodimeric domain of signal transducing histidine kinase"/>
    <property type="match status" value="1"/>
</dbReference>
<evidence type="ECO:0000256" key="5">
    <source>
        <dbReference type="ARBA" id="ARBA00022777"/>
    </source>
</evidence>
<dbReference type="InterPro" id="IPR005467">
    <property type="entry name" value="His_kinase_dom"/>
</dbReference>
<dbReference type="Pfam" id="PF00512">
    <property type="entry name" value="HisKA"/>
    <property type="match status" value="1"/>
</dbReference>
<dbReference type="SMART" id="SM00388">
    <property type="entry name" value="HisKA"/>
    <property type="match status" value="1"/>
</dbReference>
<keyword evidence="7" id="KW-0812">Transmembrane</keyword>
<dbReference type="InterPro" id="IPR035965">
    <property type="entry name" value="PAS-like_dom_sf"/>
</dbReference>
<evidence type="ECO:0000259" key="9">
    <source>
        <dbReference type="PROSITE" id="PS50113"/>
    </source>
</evidence>
<dbReference type="PRINTS" id="PR00344">
    <property type="entry name" value="BCTRLSENSOR"/>
</dbReference>
<dbReference type="CDD" id="cd12914">
    <property type="entry name" value="PDC1_DGC_like"/>
    <property type="match status" value="1"/>
</dbReference>
<evidence type="ECO:0000259" key="8">
    <source>
        <dbReference type="PROSITE" id="PS50109"/>
    </source>
</evidence>
<dbReference type="EMBL" id="JBANFI010000004">
    <property type="protein sequence ID" value="MFK7161030.1"/>
    <property type="molecule type" value="Genomic_DNA"/>
</dbReference>
<comment type="caution">
    <text evidence="10">The sequence shown here is derived from an EMBL/GenBank/DDBJ whole genome shotgun (WGS) entry which is preliminary data.</text>
</comment>
<name>A0ABW8PXQ8_9GAMM</name>
<dbReference type="CDD" id="cd00082">
    <property type="entry name" value="HisKA"/>
    <property type="match status" value="1"/>
</dbReference>
<keyword evidence="5" id="KW-0418">Kinase</keyword>
<accession>A0ABW8PXQ8</accession>
<evidence type="ECO:0000313" key="11">
    <source>
        <dbReference type="Proteomes" id="UP001621714"/>
    </source>
</evidence>
<protein>
    <recommendedName>
        <fullName evidence="2">histidine kinase</fullName>
        <ecNumber evidence="2">2.7.13.3</ecNumber>
    </recommendedName>
</protein>
<dbReference type="InterPro" id="IPR003661">
    <property type="entry name" value="HisK_dim/P_dom"/>
</dbReference>
<proteinExistence type="predicted"/>
<comment type="catalytic activity">
    <reaction evidence="1">
        <text>ATP + protein L-histidine = ADP + protein N-phospho-L-histidine.</text>
        <dbReference type="EC" id="2.7.13.3"/>
    </reaction>
</comment>
<dbReference type="InterPro" id="IPR036890">
    <property type="entry name" value="HATPase_C_sf"/>
</dbReference>
<dbReference type="CDD" id="cd00130">
    <property type="entry name" value="PAS"/>
    <property type="match status" value="1"/>
</dbReference>
<evidence type="ECO:0000256" key="1">
    <source>
        <dbReference type="ARBA" id="ARBA00000085"/>
    </source>
</evidence>
<dbReference type="InterPro" id="IPR000700">
    <property type="entry name" value="PAS-assoc_C"/>
</dbReference>
<keyword evidence="3" id="KW-0597">Phosphoprotein</keyword>
<dbReference type="InterPro" id="IPR003594">
    <property type="entry name" value="HATPase_dom"/>
</dbReference>
<dbReference type="Gene3D" id="3.30.450.20">
    <property type="entry name" value="PAS domain"/>
    <property type="match status" value="2"/>
</dbReference>
<feature type="domain" description="PAC" evidence="9">
    <location>
        <begin position="402"/>
        <end position="453"/>
    </location>
</feature>
<feature type="coiled-coil region" evidence="6">
    <location>
        <begin position="310"/>
        <end position="337"/>
    </location>
</feature>
<dbReference type="Pfam" id="PF08447">
    <property type="entry name" value="PAS_3"/>
    <property type="match status" value="1"/>
</dbReference>
<dbReference type="PROSITE" id="PS50109">
    <property type="entry name" value="HIS_KIN"/>
    <property type="match status" value="1"/>
</dbReference>
<dbReference type="Gene3D" id="3.30.565.10">
    <property type="entry name" value="Histidine kinase-like ATPase, C-terminal domain"/>
    <property type="match status" value="1"/>
</dbReference>
<reference evidence="10 11" key="1">
    <citation type="submission" date="2024-02" db="EMBL/GenBank/DDBJ databases">
        <title>Marinospirillum sp. MEB 164 isolated from Lonar lake sediment.</title>
        <authorList>
            <person name="Joshi A."/>
            <person name="Thite S."/>
        </authorList>
    </citation>
    <scope>NUCLEOTIDE SEQUENCE [LARGE SCALE GENOMIC DNA]</scope>
    <source>
        <strain evidence="10 11">MEB164</strain>
    </source>
</reference>
<dbReference type="PANTHER" id="PTHR43047:SF72">
    <property type="entry name" value="OSMOSENSING HISTIDINE PROTEIN KINASE SLN1"/>
    <property type="match status" value="1"/>
</dbReference>
<evidence type="ECO:0000256" key="7">
    <source>
        <dbReference type="SAM" id="Phobius"/>
    </source>
</evidence>
<keyword evidence="10" id="KW-0067">ATP-binding</keyword>
<dbReference type="EC" id="2.7.13.3" evidence="2"/>